<dbReference type="Proteomes" id="UP000075670">
    <property type="component" value="Unassembled WGS sequence"/>
</dbReference>
<evidence type="ECO:0000259" key="2">
    <source>
        <dbReference type="Pfam" id="PF02384"/>
    </source>
</evidence>
<dbReference type="GO" id="GO:0003677">
    <property type="term" value="F:DNA binding"/>
    <property type="evidence" value="ECO:0007669"/>
    <property type="project" value="InterPro"/>
</dbReference>
<dbReference type="PANTHER" id="PTHR42998">
    <property type="entry name" value="TYPE I RESTRICTION ENZYME HINDVIIP M PROTEIN-RELATED"/>
    <property type="match status" value="1"/>
</dbReference>
<dbReference type="InterPro" id="IPR052916">
    <property type="entry name" value="Type-I_RE_MTase_Subunit"/>
</dbReference>
<dbReference type="Pfam" id="PF02384">
    <property type="entry name" value="N6_Mtase"/>
    <property type="match status" value="1"/>
</dbReference>
<keyword evidence="4" id="KW-1185">Reference proteome</keyword>
<dbReference type="GO" id="GO:0009007">
    <property type="term" value="F:site-specific DNA-methyltransferase (adenine-specific) activity"/>
    <property type="evidence" value="ECO:0007669"/>
    <property type="project" value="UniProtKB-EC"/>
</dbReference>
<dbReference type="GO" id="GO:0008170">
    <property type="term" value="F:N-methyltransferase activity"/>
    <property type="evidence" value="ECO:0007669"/>
    <property type="project" value="InterPro"/>
</dbReference>
<dbReference type="AlphaFoldDB" id="A0A151B0B1"/>
<dbReference type="CDD" id="cd02440">
    <property type="entry name" value="AdoMet_MTases"/>
    <property type="match status" value="1"/>
</dbReference>
<keyword evidence="3" id="KW-0808">Transferase</keyword>
<keyword evidence="3" id="KW-0489">Methyltransferase</keyword>
<evidence type="ECO:0000256" key="1">
    <source>
        <dbReference type="ARBA" id="ARBA00022747"/>
    </source>
</evidence>
<dbReference type="EMBL" id="LTBC01000002">
    <property type="protein sequence ID" value="KYH33077.1"/>
    <property type="molecule type" value="Genomic_DNA"/>
</dbReference>
<dbReference type="PATRIC" id="fig|1122241.3.peg.901"/>
<reference evidence="3 4" key="1">
    <citation type="submission" date="2016-02" db="EMBL/GenBank/DDBJ databases">
        <title>Genome sequence of Moorella mulderi DSM 14980.</title>
        <authorList>
            <person name="Poehlein A."/>
            <person name="Daniel R."/>
        </authorList>
    </citation>
    <scope>NUCLEOTIDE SEQUENCE [LARGE SCALE GENOMIC DNA]</scope>
    <source>
        <strain evidence="3 4">DSM 14980</strain>
    </source>
</reference>
<protein>
    <submittedName>
        <fullName evidence="3">Putative type I restriction enzymeP M protein</fullName>
        <ecNumber evidence="3">2.1.1.72</ecNumber>
    </submittedName>
</protein>
<proteinExistence type="predicted"/>
<dbReference type="GO" id="GO:0009307">
    <property type="term" value="P:DNA restriction-modification system"/>
    <property type="evidence" value="ECO:0007669"/>
    <property type="project" value="UniProtKB-KW"/>
</dbReference>
<accession>A0A151B0B1</accession>
<feature type="domain" description="DNA methylase adenine-specific" evidence="2">
    <location>
        <begin position="2"/>
        <end position="150"/>
    </location>
</feature>
<dbReference type="EC" id="2.1.1.72" evidence="3"/>
<keyword evidence="1" id="KW-0680">Restriction system</keyword>
<sequence>MARDVLGRTYEYFIKMFAKAEGHRGGEFYTPQCVVRLLVEMLEPYRGRVYDPACGSGGMFVQSRKFVEAHNGNPNDISIYGQERNEATWRICKMNLAIRGIPNENILLDDTFTNDLHKDLRADFIITNPPFNMKEWGGEQLRKDKRWMFGSPSLESMRPFWRKV</sequence>
<evidence type="ECO:0000313" key="3">
    <source>
        <dbReference type="EMBL" id="KYH33077.1"/>
    </source>
</evidence>
<dbReference type="InterPro" id="IPR002052">
    <property type="entry name" value="DNA_methylase_N6_adenine_CS"/>
</dbReference>
<gene>
    <name evidence="3" type="ORF">MOMUL_08550</name>
</gene>
<dbReference type="PRINTS" id="PR00507">
    <property type="entry name" value="N12N6MTFRASE"/>
</dbReference>
<name>A0A151B0B1_9FIRM</name>
<dbReference type="InterPro" id="IPR029063">
    <property type="entry name" value="SAM-dependent_MTases_sf"/>
</dbReference>
<dbReference type="RefSeq" id="WP_062281934.1">
    <property type="nucleotide sequence ID" value="NZ_LTBC01000002.1"/>
</dbReference>
<dbReference type="PROSITE" id="PS00092">
    <property type="entry name" value="N6_MTASE"/>
    <property type="match status" value="1"/>
</dbReference>
<comment type="caution">
    <text evidence="3">The sequence shown here is derived from an EMBL/GenBank/DDBJ whole genome shotgun (WGS) entry which is preliminary data.</text>
</comment>
<evidence type="ECO:0000313" key="4">
    <source>
        <dbReference type="Proteomes" id="UP000075670"/>
    </source>
</evidence>
<dbReference type="PANTHER" id="PTHR42998:SF1">
    <property type="entry name" value="TYPE I RESTRICTION ENZYME HINDI METHYLASE SUBUNIT"/>
    <property type="match status" value="1"/>
</dbReference>
<dbReference type="GO" id="GO:0032259">
    <property type="term" value="P:methylation"/>
    <property type="evidence" value="ECO:0007669"/>
    <property type="project" value="UniProtKB-KW"/>
</dbReference>
<dbReference type="SUPFAM" id="SSF53335">
    <property type="entry name" value="S-adenosyl-L-methionine-dependent methyltransferases"/>
    <property type="match status" value="1"/>
</dbReference>
<organism evidence="3 4">
    <name type="scientific">Moorella mulderi DSM 14980</name>
    <dbReference type="NCBI Taxonomy" id="1122241"/>
    <lineage>
        <taxon>Bacteria</taxon>
        <taxon>Bacillati</taxon>
        <taxon>Bacillota</taxon>
        <taxon>Clostridia</taxon>
        <taxon>Neomoorellales</taxon>
        <taxon>Neomoorellaceae</taxon>
        <taxon>Neomoorella</taxon>
    </lineage>
</organism>
<dbReference type="Gene3D" id="3.40.50.150">
    <property type="entry name" value="Vaccinia Virus protein VP39"/>
    <property type="match status" value="1"/>
</dbReference>
<dbReference type="InterPro" id="IPR003356">
    <property type="entry name" value="DNA_methylase_A-5"/>
</dbReference>